<accession>A0AAC9RKM5</accession>
<reference evidence="2 4" key="2">
    <citation type="submission" date="2017-03" db="EMBL/GenBank/DDBJ databases">
        <title>Complete sequence of Clostridium formicaceticum DSM 92.</title>
        <authorList>
            <person name="Poehlein A."/>
            <person name="Karl M."/>
            <person name="Bengelsdorf F.R."/>
            <person name="Duerre P."/>
            <person name="Daniel R."/>
        </authorList>
    </citation>
    <scope>NUCLEOTIDE SEQUENCE [LARGE SCALE GENOMIC DNA]</scope>
    <source>
        <strain evidence="2 4">DSM 92</strain>
    </source>
</reference>
<keyword evidence="3" id="KW-1185">Reference proteome</keyword>
<dbReference type="RefSeq" id="WP_070969307.1">
    <property type="nucleotide sequence ID" value="NZ_CP017603.1"/>
</dbReference>
<reference evidence="1 3" key="1">
    <citation type="submission" date="2016-10" db="EMBL/GenBank/DDBJ databases">
        <title>Complete Genome Sequence of Acetogen Clostridium formicoaceticum ATCC 27076.</title>
        <authorList>
            <person name="Bao T."/>
            <person name="Cheng C."/>
            <person name="Zhao J."/>
            <person name="Yang S.-T."/>
            <person name="Wang J."/>
            <person name="Wang M."/>
        </authorList>
    </citation>
    <scope>NUCLEOTIDE SEQUENCE [LARGE SCALE GENOMIC DNA]</scope>
    <source>
        <strain evidence="1 3">ATCC 27076</strain>
    </source>
</reference>
<dbReference type="Proteomes" id="UP000177894">
    <property type="component" value="Chromosome"/>
</dbReference>
<dbReference type="Proteomes" id="UP000192478">
    <property type="component" value="Chromosome"/>
</dbReference>
<evidence type="ECO:0000313" key="4">
    <source>
        <dbReference type="Proteomes" id="UP000192478"/>
    </source>
</evidence>
<evidence type="ECO:0000313" key="2">
    <source>
        <dbReference type="EMBL" id="ARE87382.1"/>
    </source>
</evidence>
<evidence type="ECO:0000313" key="1">
    <source>
        <dbReference type="EMBL" id="AOY76902.1"/>
    </source>
</evidence>
<evidence type="ECO:0000313" key="3">
    <source>
        <dbReference type="Proteomes" id="UP000177894"/>
    </source>
</evidence>
<name>A0AAC9RKM5_9CLOT</name>
<proteinExistence type="predicted"/>
<dbReference type="EMBL" id="CP020559">
    <property type="protein sequence ID" value="ARE87382.1"/>
    <property type="molecule type" value="Genomic_DNA"/>
</dbReference>
<protein>
    <submittedName>
        <fullName evidence="2">Uncharacterized protein</fullName>
    </submittedName>
</protein>
<dbReference type="EMBL" id="CP017603">
    <property type="protein sequence ID" value="AOY76902.1"/>
    <property type="molecule type" value="Genomic_DNA"/>
</dbReference>
<sequence length="69" mass="8451">MEKKMYSTNKAAYVALFTDAEIKKDEEGKTYYVFDCDVHKYIEEYKQNELLQRFVRKFEELKKKARELK</sequence>
<gene>
    <name evidence="1" type="ORF">BJL90_14190</name>
    <name evidence="2" type="ORF">CLFO_17820</name>
</gene>
<organism evidence="2 4">
    <name type="scientific">Clostridium formicaceticum</name>
    <dbReference type="NCBI Taxonomy" id="1497"/>
    <lineage>
        <taxon>Bacteria</taxon>
        <taxon>Bacillati</taxon>
        <taxon>Bacillota</taxon>
        <taxon>Clostridia</taxon>
        <taxon>Eubacteriales</taxon>
        <taxon>Clostridiaceae</taxon>
        <taxon>Clostridium</taxon>
    </lineage>
</organism>
<dbReference type="KEGG" id="cfm:BJL90_14190"/>
<dbReference type="AlphaFoldDB" id="A0AAC9RKM5"/>